<name>A0A2N3N8B6_9PEZI</name>
<dbReference type="AlphaFoldDB" id="A0A2N3N8B6"/>
<evidence type="ECO:0000313" key="8">
    <source>
        <dbReference type="EMBL" id="PKS08693.1"/>
    </source>
</evidence>
<evidence type="ECO:0000256" key="2">
    <source>
        <dbReference type="ARBA" id="ARBA00022692"/>
    </source>
</evidence>
<dbReference type="VEuPathDB" id="FungiDB:jhhlp_004746"/>
<evidence type="ECO:0000259" key="7">
    <source>
        <dbReference type="Pfam" id="PF01284"/>
    </source>
</evidence>
<dbReference type="GO" id="GO:0016020">
    <property type="term" value="C:membrane"/>
    <property type="evidence" value="ECO:0007669"/>
    <property type="project" value="UniProtKB-SubCell"/>
</dbReference>
<evidence type="ECO:0000256" key="3">
    <source>
        <dbReference type="ARBA" id="ARBA00022989"/>
    </source>
</evidence>
<keyword evidence="4 6" id="KW-0472">Membrane</keyword>
<comment type="caution">
    <text evidence="8">The sequence shown here is derived from an EMBL/GenBank/DDBJ whole genome shotgun (WGS) entry which is preliminary data.</text>
</comment>
<dbReference type="OrthoDB" id="2117453at2759"/>
<gene>
    <name evidence="8" type="ORF">jhhlp_004746</name>
</gene>
<accession>A0A2N3N8B6</accession>
<dbReference type="STRING" id="41688.A0A2N3N8B6"/>
<dbReference type="PANTHER" id="PTHR37451">
    <property type="entry name" value="MARVEL DOMAIN"/>
    <property type="match status" value="1"/>
</dbReference>
<keyword evidence="2 6" id="KW-0812">Transmembrane</keyword>
<feature type="transmembrane region" description="Helical" evidence="6">
    <location>
        <begin position="106"/>
        <end position="127"/>
    </location>
</feature>
<keyword evidence="3 6" id="KW-1133">Transmembrane helix</keyword>
<dbReference type="InParanoid" id="A0A2N3N8B6"/>
<evidence type="ECO:0000256" key="4">
    <source>
        <dbReference type="ARBA" id="ARBA00023136"/>
    </source>
</evidence>
<evidence type="ECO:0000256" key="6">
    <source>
        <dbReference type="SAM" id="Phobius"/>
    </source>
</evidence>
<dbReference type="PANTHER" id="PTHR37451:SF1">
    <property type="entry name" value="MARVEL DOMAIN-CONTAINING PROTEIN"/>
    <property type="match status" value="1"/>
</dbReference>
<dbReference type="InterPro" id="IPR008253">
    <property type="entry name" value="Marvel"/>
</dbReference>
<dbReference type="Pfam" id="PF01284">
    <property type="entry name" value="MARVEL"/>
    <property type="match status" value="1"/>
</dbReference>
<organism evidence="8 9">
    <name type="scientific">Lomentospora prolificans</name>
    <dbReference type="NCBI Taxonomy" id="41688"/>
    <lineage>
        <taxon>Eukaryota</taxon>
        <taxon>Fungi</taxon>
        <taxon>Dikarya</taxon>
        <taxon>Ascomycota</taxon>
        <taxon>Pezizomycotina</taxon>
        <taxon>Sordariomycetes</taxon>
        <taxon>Hypocreomycetidae</taxon>
        <taxon>Microascales</taxon>
        <taxon>Microascaceae</taxon>
        <taxon>Lomentospora</taxon>
    </lineage>
</organism>
<dbReference type="EMBL" id="NLAX01000094">
    <property type="protein sequence ID" value="PKS08693.1"/>
    <property type="molecule type" value="Genomic_DNA"/>
</dbReference>
<evidence type="ECO:0000256" key="1">
    <source>
        <dbReference type="ARBA" id="ARBA00004141"/>
    </source>
</evidence>
<proteinExistence type="predicted"/>
<feature type="region of interest" description="Disordered" evidence="5">
    <location>
        <begin position="140"/>
        <end position="159"/>
    </location>
</feature>
<reference evidence="8 9" key="1">
    <citation type="journal article" date="2017" name="G3 (Bethesda)">
        <title>First Draft Genome Sequence of the Pathogenic Fungus Lomentospora prolificans (Formerly Scedosporium prolificans).</title>
        <authorList>
            <person name="Luo R."/>
            <person name="Zimin A."/>
            <person name="Workman R."/>
            <person name="Fan Y."/>
            <person name="Pertea G."/>
            <person name="Grossman N."/>
            <person name="Wear M.P."/>
            <person name="Jia B."/>
            <person name="Miller H."/>
            <person name="Casadevall A."/>
            <person name="Timp W."/>
            <person name="Zhang S.X."/>
            <person name="Salzberg S.L."/>
        </authorList>
    </citation>
    <scope>NUCLEOTIDE SEQUENCE [LARGE SCALE GENOMIC DNA]</scope>
    <source>
        <strain evidence="8 9">JHH-5317</strain>
    </source>
</reference>
<comment type="subcellular location">
    <subcellularLocation>
        <location evidence="1">Membrane</location>
        <topology evidence="1">Multi-pass membrane protein</topology>
    </subcellularLocation>
</comment>
<keyword evidence="9" id="KW-1185">Reference proteome</keyword>
<evidence type="ECO:0000313" key="9">
    <source>
        <dbReference type="Proteomes" id="UP000233524"/>
    </source>
</evidence>
<evidence type="ECO:0000256" key="5">
    <source>
        <dbReference type="SAM" id="MobiDB-lite"/>
    </source>
</evidence>
<feature type="domain" description="MARVEL" evidence="7">
    <location>
        <begin position="10"/>
        <end position="126"/>
    </location>
</feature>
<dbReference type="Proteomes" id="UP000233524">
    <property type="component" value="Unassembled WGS sequence"/>
</dbReference>
<feature type="transmembrane region" description="Helical" evidence="6">
    <location>
        <begin position="30"/>
        <end position="56"/>
    </location>
</feature>
<sequence>MALGIISIALIALAALNVLELGLLAYVADVWWSPSSVAFCIFNTIWSLLVVAYFLATPRFAPQFFHKLAGLGLLVVTTIFWFAGSIAMAAALGAPHGCSSVNPCRTWQAAIAFAFFIWAIFTGITALEALDAQRNRNSGPAEVNMNKAPGPAAAPYPTA</sequence>
<protein>
    <recommendedName>
        <fullName evidence="7">MARVEL domain-containing protein</fullName>
    </recommendedName>
</protein>
<feature type="transmembrane region" description="Helical" evidence="6">
    <location>
        <begin position="68"/>
        <end position="94"/>
    </location>
</feature>